<dbReference type="InterPro" id="IPR015421">
    <property type="entry name" value="PyrdxlP-dep_Trfase_major"/>
</dbReference>
<dbReference type="GO" id="GO:0030170">
    <property type="term" value="F:pyridoxal phosphate binding"/>
    <property type="evidence" value="ECO:0007669"/>
    <property type="project" value="InterPro"/>
</dbReference>
<evidence type="ECO:0000256" key="7">
    <source>
        <dbReference type="ARBA" id="ARBA00047481"/>
    </source>
</evidence>
<dbReference type="PANTHER" id="PTHR42885">
    <property type="entry name" value="HISTIDINOL-PHOSPHATE AMINOTRANSFERASE-RELATED"/>
    <property type="match status" value="1"/>
</dbReference>
<dbReference type="Pfam" id="PF00155">
    <property type="entry name" value="Aminotran_1_2"/>
    <property type="match status" value="1"/>
</dbReference>
<keyword evidence="5 10" id="KW-0808">Transferase</keyword>
<dbReference type="CDD" id="cd00609">
    <property type="entry name" value="AAT_like"/>
    <property type="match status" value="1"/>
</dbReference>
<dbReference type="InterPro" id="IPR015424">
    <property type="entry name" value="PyrdxlP-dep_Trfase"/>
</dbReference>
<evidence type="ECO:0000256" key="5">
    <source>
        <dbReference type="ARBA" id="ARBA00022679"/>
    </source>
</evidence>
<sequence>MNDTNRSVSKYVKPNVMALDREVIRDELADRLAYLRLDKNENLHAFDDEPFESFRQTISQELVWGYPNLRPLYEKFAQQNGVGTDQVLLGNGSDVAIKALFDACISPADEIILHAPSYFMFSIYAQLAGAEVVSIPVRDWLPDLERMKAAVGPKTKLMVMEDPSGFVGTSITVPEMRELAQYLHARGVLLLIDEAYLYVGGDRSEHMPLLAEFDNVIISRTMSKAHGLAGARVGFLMSNPELMAHIVKCRPLYEISALSAHFAEWVLDHPEYVEEYREMVTSSKAKIFAALDDLDVRYRDTRGNFVLVHCDRITPDEMVSSLAAQGILVRRPFTDAQFTDWVRVTVSGPWATRKFIEAFQKVKTAGVEAENEADALSTVND</sequence>
<dbReference type="PANTHER" id="PTHR42885:SF2">
    <property type="entry name" value="HISTIDINOL-PHOSPHATE AMINOTRANSFERASE"/>
    <property type="match status" value="1"/>
</dbReference>
<protein>
    <recommendedName>
        <fullName evidence="3">histidinol-phosphate transaminase</fullName>
        <ecNumber evidence="3">2.6.1.9</ecNumber>
    </recommendedName>
</protein>
<dbReference type="Gene3D" id="3.40.640.10">
    <property type="entry name" value="Type I PLP-dependent aspartate aminotransferase-like (Major domain)"/>
    <property type="match status" value="1"/>
</dbReference>
<dbReference type="Gene3D" id="3.90.1150.10">
    <property type="entry name" value="Aspartate Aminotransferase, domain 1"/>
    <property type="match status" value="1"/>
</dbReference>
<dbReference type="GO" id="GO:0004400">
    <property type="term" value="F:histidinol-phosphate transaminase activity"/>
    <property type="evidence" value="ECO:0007669"/>
    <property type="project" value="UniProtKB-EC"/>
</dbReference>
<keyword evidence="11" id="KW-1185">Reference proteome</keyword>
<evidence type="ECO:0000313" key="11">
    <source>
        <dbReference type="Proteomes" id="UP001597110"/>
    </source>
</evidence>
<dbReference type="RefSeq" id="WP_386823422.1">
    <property type="nucleotide sequence ID" value="NZ_JBHTIF010000001.1"/>
</dbReference>
<evidence type="ECO:0000256" key="2">
    <source>
        <dbReference type="ARBA" id="ARBA00005011"/>
    </source>
</evidence>
<organism evidence="10">
    <name type="scientific">Lysobacter brunescens</name>
    <dbReference type="NCBI Taxonomy" id="262323"/>
    <lineage>
        <taxon>Bacteria</taxon>
        <taxon>Pseudomonadati</taxon>
        <taxon>Pseudomonadota</taxon>
        <taxon>Gammaproteobacteria</taxon>
        <taxon>Lysobacterales</taxon>
        <taxon>Lysobacteraceae</taxon>
        <taxon>Lysobacter</taxon>
    </lineage>
</organism>
<evidence type="ECO:0000313" key="10">
    <source>
        <dbReference type="EMBL" id="QEZ90763.1"/>
    </source>
</evidence>
<feature type="domain" description="Aminotransferase class I/classII large" evidence="8">
    <location>
        <begin position="83"/>
        <end position="347"/>
    </location>
</feature>
<evidence type="ECO:0000256" key="3">
    <source>
        <dbReference type="ARBA" id="ARBA00012748"/>
    </source>
</evidence>
<dbReference type="EC" id="2.6.1.9" evidence="3"/>
<keyword evidence="6" id="KW-0663">Pyridoxal phosphate</keyword>
<dbReference type="EMBL" id="MK340492">
    <property type="protein sequence ID" value="QEZ90763.1"/>
    <property type="molecule type" value="Genomic_DNA"/>
</dbReference>
<dbReference type="AlphaFoldDB" id="A0A6B7LPL4"/>
<dbReference type="SUPFAM" id="SSF53383">
    <property type="entry name" value="PLP-dependent transferases"/>
    <property type="match status" value="1"/>
</dbReference>
<comment type="catalytic activity">
    <reaction evidence="7">
        <text>L-histidinol phosphate + 2-oxoglutarate = 3-(imidazol-4-yl)-2-oxopropyl phosphate + L-glutamate</text>
        <dbReference type="Rhea" id="RHEA:23744"/>
        <dbReference type="ChEBI" id="CHEBI:16810"/>
        <dbReference type="ChEBI" id="CHEBI:29985"/>
        <dbReference type="ChEBI" id="CHEBI:57766"/>
        <dbReference type="ChEBI" id="CHEBI:57980"/>
        <dbReference type="EC" id="2.6.1.9"/>
    </reaction>
</comment>
<proteinExistence type="predicted"/>
<evidence type="ECO:0000256" key="4">
    <source>
        <dbReference type="ARBA" id="ARBA00022576"/>
    </source>
</evidence>
<accession>A0A6B7LPL4</accession>
<reference evidence="10" key="2">
    <citation type="submission" date="2018-12" db="EMBL/GenBank/DDBJ databases">
        <title>Xanthomonas-specific activity of kynurenine pathway metabolites in Lysobacter brunescens OH23.</title>
        <authorList>
            <person name="Laborda P."/>
            <person name="Ling J."/>
            <person name="Wu G."/>
            <person name="Liu F."/>
        </authorList>
    </citation>
    <scope>NUCLEOTIDE SEQUENCE</scope>
    <source>
        <strain evidence="10">OH23</strain>
    </source>
</reference>
<reference evidence="9" key="4">
    <citation type="submission" date="2024-09" db="EMBL/GenBank/DDBJ databases">
        <authorList>
            <person name="Sun Q."/>
            <person name="Mori K."/>
        </authorList>
    </citation>
    <scope>NUCLEOTIDE SEQUENCE</scope>
    <source>
        <strain evidence="9">CCUG 55585</strain>
    </source>
</reference>
<dbReference type="Proteomes" id="UP001597110">
    <property type="component" value="Unassembled WGS sequence"/>
</dbReference>
<comment type="cofactor">
    <cofactor evidence="1">
        <name>pyridoxal 5'-phosphate</name>
        <dbReference type="ChEBI" id="CHEBI:597326"/>
    </cofactor>
</comment>
<dbReference type="InterPro" id="IPR004839">
    <property type="entry name" value="Aminotransferase_I/II_large"/>
</dbReference>
<evidence type="ECO:0000259" key="8">
    <source>
        <dbReference type="Pfam" id="PF00155"/>
    </source>
</evidence>
<reference evidence="11" key="3">
    <citation type="journal article" date="2019" name="Int. J. Syst. Evol. Microbiol.">
        <title>The Global Catalogue of Microorganisms (GCM) 10K type strain sequencing project: providing services to taxonomists for standard genome sequencing and annotation.</title>
        <authorList>
            <consortium name="The Broad Institute Genomics Platform"/>
            <consortium name="The Broad Institute Genome Sequencing Center for Infectious Disease"/>
            <person name="Wu L."/>
            <person name="Ma J."/>
        </authorList>
    </citation>
    <scope>NUCLEOTIDE SEQUENCE [LARGE SCALE GENOMIC DNA]</scope>
    <source>
        <strain evidence="11">CCUG 55585</strain>
    </source>
</reference>
<gene>
    <name evidence="10" type="primary">peg_2866</name>
    <name evidence="9" type="ORF">ACFQ0E_09565</name>
</gene>
<evidence type="ECO:0000256" key="6">
    <source>
        <dbReference type="ARBA" id="ARBA00022898"/>
    </source>
</evidence>
<evidence type="ECO:0000313" key="9">
    <source>
        <dbReference type="EMBL" id="MFD0725844.1"/>
    </source>
</evidence>
<evidence type="ECO:0000256" key="1">
    <source>
        <dbReference type="ARBA" id="ARBA00001933"/>
    </source>
</evidence>
<keyword evidence="4 10" id="KW-0032">Aminotransferase</keyword>
<dbReference type="InterPro" id="IPR015422">
    <property type="entry name" value="PyrdxlP-dep_Trfase_small"/>
</dbReference>
<comment type="pathway">
    <text evidence="2">Amino-acid biosynthesis; L-histidine biosynthesis; L-histidine from 5-phospho-alpha-D-ribose 1-diphosphate: step 7/9.</text>
</comment>
<reference evidence="9" key="1">
    <citation type="journal article" date="2014" name="Int. J. Syst. Evol. Microbiol.">
        <title>Complete genome of a new Firmicutes species belonging to the dominant human colonic microbiota ('Ruminococcus bicirculans') reveals two chromosomes and a selective capacity to utilize plant glucans.</title>
        <authorList>
            <consortium name="NISC Comparative Sequencing Program"/>
            <person name="Wegmann U."/>
            <person name="Louis P."/>
            <person name="Goesmann A."/>
            <person name="Henrissat B."/>
            <person name="Duncan S.H."/>
            <person name="Flint H.J."/>
        </authorList>
    </citation>
    <scope>NUCLEOTIDE SEQUENCE</scope>
    <source>
        <strain evidence="9">CCUG 55585</strain>
    </source>
</reference>
<name>A0A6B7LPL4_9GAMM</name>
<dbReference type="EMBL" id="JBHTIF010000001">
    <property type="protein sequence ID" value="MFD0725844.1"/>
    <property type="molecule type" value="Genomic_DNA"/>
</dbReference>